<proteinExistence type="predicted"/>
<dbReference type="AlphaFoldDB" id="A0A7G1NGJ4"/>
<evidence type="ECO:0000313" key="3">
    <source>
        <dbReference type="EMBL" id="BCL20195.1"/>
    </source>
</evidence>
<dbReference type="Pfam" id="PF14310">
    <property type="entry name" value="Fn3-like"/>
    <property type="match status" value="1"/>
</dbReference>
<dbReference type="KEGG" id="stui:GCM10017668_20380"/>
<name>A0A7G1NGJ4_9ACTN</name>
<dbReference type="EMBL" id="AP023439">
    <property type="protein sequence ID" value="BCL20195.1"/>
    <property type="molecule type" value="Genomic_DNA"/>
</dbReference>
<evidence type="ECO:0000313" key="4">
    <source>
        <dbReference type="Proteomes" id="UP000516373"/>
    </source>
</evidence>
<dbReference type="Proteomes" id="UP000516373">
    <property type="component" value="Chromosome"/>
</dbReference>
<feature type="domain" description="Fibronectin type III-like" evidence="2">
    <location>
        <begin position="18"/>
        <end position="55"/>
    </location>
</feature>
<reference evidence="3 4" key="1">
    <citation type="journal article" date="2014" name="Int. J. Syst. Evol. Microbiol.">
        <title>Complete genome sequence of Corynebacterium casei LMG S-19264T (=DSM 44701T), isolated from a smear-ripened cheese.</title>
        <authorList>
            <consortium name="US DOE Joint Genome Institute (JGI-PGF)"/>
            <person name="Walter F."/>
            <person name="Albersmeier A."/>
            <person name="Kalinowski J."/>
            <person name="Ruckert C."/>
        </authorList>
    </citation>
    <scope>NUCLEOTIDE SEQUENCE [LARGE SCALE GENOMIC DNA]</scope>
    <source>
        <strain evidence="3 4">JCM 4255</strain>
    </source>
</reference>
<dbReference type="RefSeq" id="WP_190898397.1">
    <property type="nucleotide sequence ID" value="NZ_JBHMCP010000001.1"/>
</dbReference>
<sequence>MWSTPWAWLSRGSSPSPESAEATLELPRRGFEIWGEATGSWSYVKGSYEIPVGRSITDRRTTATINV</sequence>
<evidence type="ECO:0000259" key="2">
    <source>
        <dbReference type="Pfam" id="PF14310"/>
    </source>
</evidence>
<protein>
    <recommendedName>
        <fullName evidence="2">Fibronectin type III-like domain-containing protein</fullName>
    </recommendedName>
</protein>
<dbReference type="GO" id="GO:0005975">
    <property type="term" value="P:carbohydrate metabolic process"/>
    <property type="evidence" value="ECO:0007669"/>
    <property type="project" value="UniProtKB-ARBA"/>
</dbReference>
<dbReference type="InterPro" id="IPR026891">
    <property type="entry name" value="Fn3-like"/>
</dbReference>
<dbReference type="Gene3D" id="2.60.40.10">
    <property type="entry name" value="Immunoglobulins"/>
    <property type="match status" value="1"/>
</dbReference>
<dbReference type="InterPro" id="IPR013783">
    <property type="entry name" value="Ig-like_fold"/>
</dbReference>
<evidence type="ECO:0000256" key="1">
    <source>
        <dbReference type="SAM" id="MobiDB-lite"/>
    </source>
</evidence>
<accession>A0A7G1NGJ4</accession>
<feature type="region of interest" description="Disordered" evidence="1">
    <location>
        <begin position="1"/>
        <end position="20"/>
    </location>
</feature>
<organism evidence="3 4">
    <name type="scientific">Streptomyces tuirus</name>
    <dbReference type="NCBI Taxonomy" id="68278"/>
    <lineage>
        <taxon>Bacteria</taxon>
        <taxon>Bacillati</taxon>
        <taxon>Actinomycetota</taxon>
        <taxon>Actinomycetes</taxon>
        <taxon>Kitasatosporales</taxon>
        <taxon>Streptomycetaceae</taxon>
        <taxon>Streptomyces</taxon>
    </lineage>
</organism>
<gene>
    <name evidence="3" type="ORF">GCM10017668_20380</name>
</gene>